<feature type="compositionally biased region" description="Polar residues" evidence="1">
    <location>
        <begin position="171"/>
        <end position="191"/>
    </location>
</feature>
<sequence length="686" mass="73473">MTFEPYAVQCTTCASRLRVSDPAVIGTIANCPKCNSMVEVQPPPRRQQVAVGAPEIDSEAITEEAIAADATDDGDPIEVPRGFGGEVPDSTSEDLDSGVGPLPPAWQSSRSQRSRQIALVVALAGSGLIAAVLMFGWFVKNWSAESESTTETVAQETTVDSVNNAADPESTDQSPTDQQGTDLQNQDQLTGETVGVGETEPNPALPKPSDPSMGESATADPLAPVVPANQSSKPPESTITASGAPTGIPSDLIPSSMLDPLGLDARSKDTLSKDTSFPANPDKKETDQDGPIDLPAEARLFAGILNLEGGMDAPKLDAPATMDEIKIEGPINENIDPMMIANPPEPINFKRALAMKLFLAPTKNDEYPLSDLMMLLSQVSGVPIQIDWVSFDLTGIPIRDGVKGLKTAGWKSVGELLELTAASLNGEVIRSEALITLAPSDDAFKEKLAGLLDVSDFGPGQSTATATINAFLVGAGQPGANAKLIKVGDERHEQQVAALAVEAMRRMRGLKGKVSDQVLSRWAQSASNPRLDWEIVSGGNAGSPLVSPLTMAGLLRRISRENDSTCFVNWHDANRRGMAPQQLVMPFMGPNAGEVLKTTLKPYELHVRRVDDHHWWVGTEATYDRFPVIVWTEALGPSQDEFVRRIDQVSGTDEVKISIDDDSQKALLLLPRYIVRQMPKLIDGLK</sequence>
<dbReference type="AlphaFoldDB" id="A0A517P1W9"/>
<gene>
    <name evidence="3" type="ORF">K239x_53920</name>
</gene>
<protein>
    <submittedName>
        <fullName evidence="3">Uncharacterized protein</fullName>
    </submittedName>
</protein>
<evidence type="ECO:0000313" key="4">
    <source>
        <dbReference type="Proteomes" id="UP000319817"/>
    </source>
</evidence>
<keyword evidence="2" id="KW-0812">Transmembrane</keyword>
<evidence type="ECO:0000313" key="3">
    <source>
        <dbReference type="EMBL" id="QDT13374.1"/>
    </source>
</evidence>
<feature type="compositionally biased region" description="Polar residues" evidence="1">
    <location>
        <begin position="228"/>
        <end position="243"/>
    </location>
</feature>
<reference evidence="3 4" key="1">
    <citation type="submission" date="2019-02" db="EMBL/GenBank/DDBJ databases">
        <title>Deep-cultivation of Planctomycetes and their phenomic and genomic characterization uncovers novel biology.</title>
        <authorList>
            <person name="Wiegand S."/>
            <person name="Jogler M."/>
            <person name="Boedeker C."/>
            <person name="Pinto D."/>
            <person name="Vollmers J."/>
            <person name="Rivas-Marin E."/>
            <person name="Kohn T."/>
            <person name="Peeters S.H."/>
            <person name="Heuer A."/>
            <person name="Rast P."/>
            <person name="Oberbeckmann S."/>
            <person name="Bunk B."/>
            <person name="Jeske O."/>
            <person name="Meyerdierks A."/>
            <person name="Storesund J.E."/>
            <person name="Kallscheuer N."/>
            <person name="Luecker S."/>
            <person name="Lage O.M."/>
            <person name="Pohl T."/>
            <person name="Merkel B.J."/>
            <person name="Hornburger P."/>
            <person name="Mueller R.-W."/>
            <person name="Bruemmer F."/>
            <person name="Labrenz M."/>
            <person name="Spormann A.M."/>
            <person name="Op den Camp H."/>
            <person name="Overmann J."/>
            <person name="Amann R."/>
            <person name="Jetten M.S.M."/>
            <person name="Mascher T."/>
            <person name="Medema M.H."/>
            <person name="Devos D.P."/>
            <person name="Kaster A.-K."/>
            <person name="Ovreas L."/>
            <person name="Rohde M."/>
            <person name="Galperin M.Y."/>
            <person name="Jogler C."/>
        </authorList>
    </citation>
    <scope>NUCLEOTIDE SEQUENCE [LARGE SCALE GENOMIC DNA]</scope>
    <source>
        <strain evidence="3 4">K23_9</strain>
    </source>
</reference>
<feature type="transmembrane region" description="Helical" evidence="2">
    <location>
        <begin position="117"/>
        <end position="139"/>
    </location>
</feature>
<accession>A0A517P1W9</accession>
<keyword evidence="2" id="KW-0472">Membrane</keyword>
<organism evidence="3 4">
    <name type="scientific">Stieleria marina</name>
    <dbReference type="NCBI Taxonomy" id="1930275"/>
    <lineage>
        <taxon>Bacteria</taxon>
        <taxon>Pseudomonadati</taxon>
        <taxon>Planctomycetota</taxon>
        <taxon>Planctomycetia</taxon>
        <taxon>Pirellulales</taxon>
        <taxon>Pirellulaceae</taxon>
        <taxon>Stieleria</taxon>
    </lineage>
</organism>
<evidence type="ECO:0000256" key="1">
    <source>
        <dbReference type="SAM" id="MobiDB-lite"/>
    </source>
</evidence>
<evidence type="ECO:0000256" key="2">
    <source>
        <dbReference type="SAM" id="Phobius"/>
    </source>
</evidence>
<feature type="region of interest" description="Disordered" evidence="1">
    <location>
        <begin position="82"/>
        <end position="111"/>
    </location>
</feature>
<name>A0A517P1W9_9BACT</name>
<proteinExistence type="predicted"/>
<keyword evidence="4" id="KW-1185">Reference proteome</keyword>
<dbReference type="EMBL" id="CP036526">
    <property type="protein sequence ID" value="QDT13374.1"/>
    <property type="molecule type" value="Genomic_DNA"/>
</dbReference>
<dbReference type="Proteomes" id="UP000319817">
    <property type="component" value="Chromosome"/>
</dbReference>
<keyword evidence="2" id="KW-1133">Transmembrane helix</keyword>
<feature type="region of interest" description="Disordered" evidence="1">
    <location>
        <begin position="162"/>
        <end position="292"/>
    </location>
</feature>